<evidence type="ECO:0000313" key="6">
    <source>
        <dbReference type="Proteomes" id="UP001499852"/>
    </source>
</evidence>
<dbReference type="InterPro" id="IPR029052">
    <property type="entry name" value="Metallo-depent_PP-like"/>
</dbReference>
<sequence length="392" mass="42290">MPVTFLHSADWQIGKPFARIEDEQKRALVRQERLLAIGRLGQVVRDHGARFVVVAGDVFDSPTPDKGTVSAACAAIGALGVPVYVIPGNHDHGGPGSLWEQAFFRQECQALAPNLHVLLRAEPVELEEVVLLPCPLLRQHDASDTTAWLRGADLSIFGSKPRLVIAHGSVQDFGPAGDEEESSDAANRLDLARLPLDELDYMALGDWHGMKEVSPSGKCAAWYSGTPEPDRFPRGVGNLPGHVLVVTVERGSLAKVVPVPTARLAWHDVEFHLSDDEAVARLNETLTAVVQGKTGQDLLRLTLRGSLGISGWTLLEQALETWRSRLLRLRLHSEVGTAPTEAEISALVSSSEAPLAARVAGRLLQETKSADAVLAETARQGLRVLHAALGKV</sequence>
<keyword evidence="2" id="KW-0378">Hydrolase</keyword>
<evidence type="ECO:0000256" key="1">
    <source>
        <dbReference type="ARBA" id="ARBA00022722"/>
    </source>
</evidence>
<dbReference type="PIRSF" id="PIRSF033093">
    <property type="entry name" value="UCP_ML1119"/>
    <property type="match status" value="1"/>
</dbReference>
<dbReference type="SUPFAM" id="SSF56300">
    <property type="entry name" value="Metallo-dependent phosphatases"/>
    <property type="match status" value="1"/>
</dbReference>
<dbReference type="CDD" id="cd00840">
    <property type="entry name" value="MPP_Mre11_N"/>
    <property type="match status" value="1"/>
</dbReference>
<dbReference type="RefSeq" id="WP_345734589.1">
    <property type="nucleotide sequence ID" value="NZ_BAABIA010000001.1"/>
</dbReference>
<keyword evidence="6" id="KW-1185">Reference proteome</keyword>
<dbReference type="Pfam" id="PF00149">
    <property type="entry name" value="Metallophos"/>
    <property type="match status" value="1"/>
</dbReference>
<dbReference type="Proteomes" id="UP001499852">
    <property type="component" value="Unassembled WGS sequence"/>
</dbReference>
<proteinExistence type="predicted"/>
<evidence type="ECO:0000259" key="4">
    <source>
        <dbReference type="Pfam" id="PF00149"/>
    </source>
</evidence>
<comment type="caution">
    <text evidence="5">The sequence shown here is derived from an EMBL/GenBank/DDBJ whole genome shotgun (WGS) entry which is preliminary data.</text>
</comment>
<evidence type="ECO:0000313" key="5">
    <source>
        <dbReference type="EMBL" id="GAA5133315.1"/>
    </source>
</evidence>
<evidence type="ECO:0000256" key="3">
    <source>
        <dbReference type="ARBA" id="ARBA00022839"/>
    </source>
</evidence>
<feature type="domain" description="Calcineurin-like phosphoesterase" evidence="4">
    <location>
        <begin position="4"/>
        <end position="125"/>
    </location>
</feature>
<dbReference type="EMBL" id="BAABIA010000001">
    <property type="protein sequence ID" value="GAA5133315.1"/>
    <property type="molecule type" value="Genomic_DNA"/>
</dbReference>
<name>A0ABP9NSL8_9BACT</name>
<protein>
    <submittedName>
        <fullName evidence="5">DNA repair exonuclease</fullName>
    </submittedName>
</protein>
<dbReference type="InterPro" id="IPR041796">
    <property type="entry name" value="Mre11_N"/>
</dbReference>
<evidence type="ECO:0000256" key="2">
    <source>
        <dbReference type="ARBA" id="ARBA00022801"/>
    </source>
</evidence>
<gene>
    <name evidence="5" type="ORF">GCM10023213_02880</name>
</gene>
<keyword evidence="1" id="KW-0540">Nuclease</keyword>
<dbReference type="Gene3D" id="3.60.21.10">
    <property type="match status" value="1"/>
</dbReference>
<dbReference type="InterPro" id="IPR014577">
    <property type="entry name" value="UCP033093_metalloPase"/>
</dbReference>
<dbReference type="InterPro" id="IPR050535">
    <property type="entry name" value="DNA_Repair-Maintenance_Comp"/>
</dbReference>
<organism evidence="5 6">
    <name type="scientific">Prosthecobacter algae</name>
    <dbReference type="NCBI Taxonomy" id="1144682"/>
    <lineage>
        <taxon>Bacteria</taxon>
        <taxon>Pseudomonadati</taxon>
        <taxon>Verrucomicrobiota</taxon>
        <taxon>Verrucomicrobiia</taxon>
        <taxon>Verrucomicrobiales</taxon>
        <taxon>Verrucomicrobiaceae</taxon>
        <taxon>Prosthecobacter</taxon>
    </lineage>
</organism>
<keyword evidence="3 5" id="KW-0269">Exonuclease</keyword>
<reference evidence="6" key="1">
    <citation type="journal article" date="2019" name="Int. J. Syst. Evol. Microbiol.">
        <title>The Global Catalogue of Microorganisms (GCM) 10K type strain sequencing project: providing services to taxonomists for standard genome sequencing and annotation.</title>
        <authorList>
            <consortium name="The Broad Institute Genomics Platform"/>
            <consortium name="The Broad Institute Genome Sequencing Center for Infectious Disease"/>
            <person name="Wu L."/>
            <person name="Ma J."/>
        </authorList>
    </citation>
    <scope>NUCLEOTIDE SEQUENCE [LARGE SCALE GENOMIC DNA]</scope>
    <source>
        <strain evidence="6">JCM 18053</strain>
    </source>
</reference>
<accession>A0ABP9NSL8</accession>
<dbReference type="PANTHER" id="PTHR30337:SF0">
    <property type="entry name" value="NUCLEASE SBCCD SUBUNIT D"/>
    <property type="match status" value="1"/>
</dbReference>
<dbReference type="InterPro" id="IPR004843">
    <property type="entry name" value="Calcineurin-like_PHP"/>
</dbReference>
<dbReference type="PANTHER" id="PTHR30337">
    <property type="entry name" value="COMPONENT OF ATP-DEPENDENT DSDNA EXONUCLEASE"/>
    <property type="match status" value="1"/>
</dbReference>
<dbReference type="GO" id="GO:0004527">
    <property type="term" value="F:exonuclease activity"/>
    <property type="evidence" value="ECO:0007669"/>
    <property type="project" value="UniProtKB-KW"/>
</dbReference>